<comment type="caution">
    <text evidence="1">The sequence shown here is derived from an EMBL/GenBank/DDBJ whole genome shotgun (WGS) entry which is preliminary data.</text>
</comment>
<accession>A0ABS3Z3W3</accession>
<evidence type="ECO:0008006" key="3">
    <source>
        <dbReference type="Google" id="ProtNLM"/>
    </source>
</evidence>
<reference evidence="1 2" key="1">
    <citation type="submission" date="2021-03" db="EMBL/GenBank/DDBJ databases">
        <title>Assistant Professor.</title>
        <authorList>
            <person name="Huq M.A."/>
        </authorList>
    </citation>
    <scope>NUCLEOTIDE SEQUENCE [LARGE SCALE GENOMIC DNA]</scope>
    <source>
        <strain evidence="1 2">MAH-29</strain>
    </source>
</reference>
<protein>
    <recommendedName>
        <fullName evidence="3">WYL domain-containing protein</fullName>
    </recommendedName>
</protein>
<evidence type="ECO:0000313" key="1">
    <source>
        <dbReference type="EMBL" id="MBO9204854.1"/>
    </source>
</evidence>
<sequence>MTIDVQIQQLLLNWIRHHGRRKLNDVRYAVNILAERHGFSGLNNFSKFFVPLLQMGFVEYLGDEFYGPANPLIVHNEFNDVATGINLPETLIIKIDQKFSKVEGGPFNVCRFLASANQLKTFCRWNNLLFQSSNIDNILPEFPSIKDVIQSFENTTSTNTAYHFNLKNRKWDLTNYTRKPGLYKTSIETFSNRLFIDDKENCYKVPPPKYNSEASMIAKCYQATLEDIDYLNYNENDKLLRVKFIELPILISRMLLLPSVFNSSFYCVPINGSVVYGNISKKCFTQLKRIFLTK</sequence>
<evidence type="ECO:0000313" key="2">
    <source>
        <dbReference type="Proteomes" id="UP000677244"/>
    </source>
</evidence>
<dbReference type="Proteomes" id="UP000677244">
    <property type="component" value="Unassembled WGS sequence"/>
</dbReference>
<keyword evidence="2" id="KW-1185">Reference proteome</keyword>
<proteinExistence type="predicted"/>
<organism evidence="1 2">
    <name type="scientific">Niastella soli</name>
    <dbReference type="NCBI Taxonomy" id="2821487"/>
    <lineage>
        <taxon>Bacteria</taxon>
        <taxon>Pseudomonadati</taxon>
        <taxon>Bacteroidota</taxon>
        <taxon>Chitinophagia</taxon>
        <taxon>Chitinophagales</taxon>
        <taxon>Chitinophagaceae</taxon>
        <taxon>Niastella</taxon>
    </lineage>
</organism>
<dbReference type="RefSeq" id="WP_209143843.1">
    <property type="nucleotide sequence ID" value="NZ_JAGHKO010000017.1"/>
</dbReference>
<dbReference type="EMBL" id="JAGHKO010000017">
    <property type="protein sequence ID" value="MBO9204854.1"/>
    <property type="molecule type" value="Genomic_DNA"/>
</dbReference>
<gene>
    <name evidence="1" type="ORF">J7I42_31480</name>
</gene>
<name>A0ABS3Z3W3_9BACT</name>